<dbReference type="InterPro" id="IPR002925">
    <property type="entry name" value="Dienelactn_hydro"/>
</dbReference>
<keyword evidence="1 3" id="KW-0378">Hydrolase</keyword>
<dbReference type="BioCyc" id="RPAL316057:RPD_RS12410-MONOMER"/>
<dbReference type="InterPro" id="IPR029058">
    <property type="entry name" value="AB_hydrolase_fold"/>
</dbReference>
<name>Q137N8_RHOPS</name>
<dbReference type="GO" id="GO:0006508">
    <property type="term" value="P:proteolysis"/>
    <property type="evidence" value="ECO:0007669"/>
    <property type="project" value="InterPro"/>
</dbReference>
<evidence type="ECO:0000313" key="3">
    <source>
        <dbReference type="EMBL" id="ABE39701.1"/>
    </source>
</evidence>
<accession>Q137N8</accession>
<dbReference type="InterPro" id="IPR050261">
    <property type="entry name" value="FrsA_esterase"/>
</dbReference>
<dbReference type="GO" id="GO:0052689">
    <property type="term" value="F:carboxylic ester hydrolase activity"/>
    <property type="evidence" value="ECO:0007669"/>
    <property type="project" value="UniProtKB-ARBA"/>
</dbReference>
<sequence length="302" mass="33223" precursor="true">MKWRLITMALTMHGLTATLHAEQQPVYRDKLPAEIVRRAATYATDLTFPNHPETSADVDPPRMALLKPAGDGPFPAIVLVHQCSGLNPAVLAWVRRAISRDYAVLLLDSLTARGVTSLCHGPKAGVNLIRGTRDVLQAAQFLRKQSFVDGERVALVGFSWGGMIGLLASSRHYVGALESGPGFAAVVSFYPGCFRITPPNGQPFELVNSDIAQPLLVLMGEADTETPAADCVRNLDPIKAAGAPVEWHTYPHATHCWDCQHLDGFRKIDVRGNEVAFTYQQTVVDDSERRLFDFLDRRLTRP</sequence>
<dbReference type="GO" id="GO:0004252">
    <property type="term" value="F:serine-type endopeptidase activity"/>
    <property type="evidence" value="ECO:0007669"/>
    <property type="project" value="InterPro"/>
</dbReference>
<dbReference type="Pfam" id="PF01738">
    <property type="entry name" value="DLH"/>
    <property type="match status" value="1"/>
</dbReference>
<dbReference type="InterPro" id="IPR002471">
    <property type="entry name" value="Pept_S9_AS"/>
</dbReference>
<evidence type="ECO:0000256" key="1">
    <source>
        <dbReference type="ARBA" id="ARBA00022801"/>
    </source>
</evidence>
<dbReference type="Gene3D" id="3.40.50.1820">
    <property type="entry name" value="alpha/beta hydrolase"/>
    <property type="match status" value="1"/>
</dbReference>
<proteinExistence type="predicted"/>
<dbReference type="KEGG" id="rpd:RPD_2471"/>
<evidence type="ECO:0000313" key="4">
    <source>
        <dbReference type="Proteomes" id="UP000001818"/>
    </source>
</evidence>
<dbReference type="AlphaFoldDB" id="Q137N8"/>
<gene>
    <name evidence="3" type="ordered locus">RPD_2471</name>
</gene>
<dbReference type="STRING" id="316057.RPD_2471"/>
<protein>
    <submittedName>
        <fullName evidence="3">Dienelactone hydrolase</fullName>
    </submittedName>
</protein>
<reference evidence="3 4" key="1">
    <citation type="submission" date="2006-03" db="EMBL/GenBank/DDBJ databases">
        <title>Complete sequence of Rhodopseudomonas palustris BisB5.</title>
        <authorList>
            <consortium name="US DOE Joint Genome Institute"/>
            <person name="Copeland A."/>
            <person name="Lucas S."/>
            <person name="Lapidus A."/>
            <person name="Barry K."/>
            <person name="Detter J.C."/>
            <person name="Glavina del Rio T."/>
            <person name="Hammon N."/>
            <person name="Israni S."/>
            <person name="Dalin E."/>
            <person name="Tice H."/>
            <person name="Pitluck S."/>
            <person name="Chain P."/>
            <person name="Malfatti S."/>
            <person name="Shin M."/>
            <person name="Vergez L."/>
            <person name="Schmutz J."/>
            <person name="Larimer F."/>
            <person name="Land M."/>
            <person name="Hauser L."/>
            <person name="Pelletier D.A."/>
            <person name="Kyrpides N."/>
            <person name="Lykidis A."/>
            <person name="Oda Y."/>
            <person name="Harwood C.S."/>
            <person name="Richardson P."/>
        </authorList>
    </citation>
    <scope>NUCLEOTIDE SEQUENCE [LARGE SCALE GENOMIC DNA]</scope>
    <source>
        <strain evidence="3 4">BisB5</strain>
    </source>
</reference>
<dbReference type="EMBL" id="CP000283">
    <property type="protein sequence ID" value="ABE39701.1"/>
    <property type="molecule type" value="Genomic_DNA"/>
</dbReference>
<feature type="domain" description="Dienelactone hydrolase" evidence="2">
    <location>
        <begin position="65"/>
        <end position="296"/>
    </location>
</feature>
<dbReference type="eggNOG" id="COG0412">
    <property type="taxonomic scope" value="Bacteria"/>
</dbReference>
<dbReference type="HOGENOM" id="CLU_064072_0_0_5"/>
<dbReference type="SUPFAM" id="SSF53474">
    <property type="entry name" value="alpha/beta-Hydrolases"/>
    <property type="match status" value="1"/>
</dbReference>
<dbReference type="PANTHER" id="PTHR22946:SF9">
    <property type="entry name" value="POLYKETIDE TRANSFERASE AF380"/>
    <property type="match status" value="1"/>
</dbReference>
<evidence type="ECO:0000259" key="2">
    <source>
        <dbReference type="Pfam" id="PF01738"/>
    </source>
</evidence>
<dbReference type="Proteomes" id="UP000001818">
    <property type="component" value="Chromosome"/>
</dbReference>
<dbReference type="PANTHER" id="PTHR22946">
    <property type="entry name" value="DIENELACTONE HYDROLASE DOMAIN-CONTAINING PROTEIN-RELATED"/>
    <property type="match status" value="1"/>
</dbReference>
<organism evidence="3 4">
    <name type="scientific">Rhodopseudomonas palustris (strain BisB5)</name>
    <dbReference type="NCBI Taxonomy" id="316057"/>
    <lineage>
        <taxon>Bacteria</taxon>
        <taxon>Pseudomonadati</taxon>
        <taxon>Pseudomonadota</taxon>
        <taxon>Alphaproteobacteria</taxon>
        <taxon>Hyphomicrobiales</taxon>
        <taxon>Nitrobacteraceae</taxon>
        <taxon>Rhodopseudomonas</taxon>
    </lineage>
</organism>
<dbReference type="PROSITE" id="PS00708">
    <property type="entry name" value="PRO_ENDOPEP_SER"/>
    <property type="match status" value="1"/>
</dbReference>